<feature type="transmembrane region" description="Helical" evidence="6">
    <location>
        <begin position="21"/>
        <end position="42"/>
    </location>
</feature>
<feature type="transmembrane region" description="Helical" evidence="6">
    <location>
        <begin position="80"/>
        <end position="98"/>
    </location>
</feature>
<dbReference type="InterPro" id="IPR000620">
    <property type="entry name" value="EamA_dom"/>
</dbReference>
<feature type="transmembrane region" description="Helical" evidence="6">
    <location>
        <begin position="204"/>
        <end position="223"/>
    </location>
</feature>
<dbReference type="InterPro" id="IPR037185">
    <property type="entry name" value="EmrE-like"/>
</dbReference>
<dbReference type="Pfam" id="PF00892">
    <property type="entry name" value="EamA"/>
    <property type="match status" value="2"/>
</dbReference>
<dbReference type="STRING" id="1349767.GJA_611"/>
<dbReference type="InterPro" id="IPR050638">
    <property type="entry name" value="AA-Vitamin_Transporters"/>
</dbReference>
<evidence type="ECO:0000256" key="6">
    <source>
        <dbReference type="SAM" id="Phobius"/>
    </source>
</evidence>
<feature type="transmembrane region" description="Helical" evidence="6">
    <location>
        <begin position="48"/>
        <end position="68"/>
    </location>
</feature>
<evidence type="ECO:0000256" key="1">
    <source>
        <dbReference type="ARBA" id="ARBA00004141"/>
    </source>
</evidence>
<dbReference type="Proteomes" id="UP000027604">
    <property type="component" value="Chromosome I"/>
</dbReference>
<proteinExistence type="inferred from homology"/>
<evidence type="ECO:0000256" key="4">
    <source>
        <dbReference type="ARBA" id="ARBA00022989"/>
    </source>
</evidence>
<feature type="domain" description="EamA" evidence="7">
    <location>
        <begin position="173"/>
        <end position="307"/>
    </location>
</feature>
<keyword evidence="9" id="KW-1185">Reference proteome</keyword>
<feature type="transmembrane region" description="Helical" evidence="6">
    <location>
        <begin position="104"/>
        <end position="123"/>
    </location>
</feature>
<protein>
    <recommendedName>
        <fullName evidence="7">EamA domain-containing protein</fullName>
    </recommendedName>
</protein>
<comment type="similarity">
    <text evidence="2">Belongs to the EamA transporter family.</text>
</comment>
<feature type="transmembrane region" description="Helical" evidence="6">
    <location>
        <begin position="135"/>
        <end position="156"/>
    </location>
</feature>
<evidence type="ECO:0000256" key="2">
    <source>
        <dbReference type="ARBA" id="ARBA00007362"/>
    </source>
</evidence>
<feature type="domain" description="EamA" evidence="7">
    <location>
        <begin position="22"/>
        <end position="152"/>
    </location>
</feature>
<evidence type="ECO:0000313" key="9">
    <source>
        <dbReference type="Proteomes" id="UP000027604"/>
    </source>
</evidence>
<dbReference type="PANTHER" id="PTHR32322">
    <property type="entry name" value="INNER MEMBRANE TRANSPORTER"/>
    <property type="match status" value="1"/>
</dbReference>
<dbReference type="SUPFAM" id="SSF103481">
    <property type="entry name" value="Multidrug resistance efflux transporter EmrE"/>
    <property type="match status" value="2"/>
</dbReference>
<feature type="transmembrane region" description="Helical" evidence="6">
    <location>
        <begin position="168"/>
        <end position="192"/>
    </location>
</feature>
<reference evidence="8 9" key="1">
    <citation type="journal article" date="2015" name="Genome Announc.">
        <title>Genome Sequence of Mushroom Soft-Rot Pathogen Janthinobacterium agaricidamnosum.</title>
        <authorList>
            <person name="Graupner K."/>
            <person name="Lackner G."/>
            <person name="Hertweck C."/>
        </authorList>
    </citation>
    <scope>NUCLEOTIDE SEQUENCE [LARGE SCALE GENOMIC DNA]</scope>
    <source>
        <strain evidence="9">NBRC 102515 / DSM 9628</strain>
    </source>
</reference>
<keyword evidence="5 6" id="KW-0472">Membrane</keyword>
<dbReference type="AlphaFoldDB" id="W0V0X1"/>
<evidence type="ECO:0000259" key="7">
    <source>
        <dbReference type="Pfam" id="PF00892"/>
    </source>
</evidence>
<comment type="subcellular location">
    <subcellularLocation>
        <location evidence="1">Membrane</location>
        <topology evidence="1">Multi-pass membrane protein</topology>
    </subcellularLocation>
</comment>
<keyword evidence="4 6" id="KW-1133">Transmembrane helix</keyword>
<dbReference type="GO" id="GO:0016020">
    <property type="term" value="C:membrane"/>
    <property type="evidence" value="ECO:0007669"/>
    <property type="project" value="UniProtKB-SubCell"/>
</dbReference>
<evidence type="ECO:0000256" key="3">
    <source>
        <dbReference type="ARBA" id="ARBA00022692"/>
    </source>
</evidence>
<sequence length="328" mass="35999">MIGSHGIGEPKNTYTCHMSSPLLFLIASLIWGSTFFAITLQLGEVAPAISVVYRFGLASAALFALCYFRGDRLRLSWKTQYWMMLQGFATFALSYVCTYGSEQYLVSALVSVLFALMVFWNPICSRIAFGTPLTWRTWCAATVAMCGVTLLFYHSIASAWKEIIHGGSGHFLLGFSLAMVATISSSVGNVLVVKVRQHSSNVMLTMAWAMFWGSLMVAVWATITGQPWQLPSRPSYWAGLFYLAIFGSVIAFNAYFTLIDRIGSQKAVYIGVVTPVISVLLSIQMEHYRPGPSEWAGMILCLSSVAWALKANNPAPRKTAVANTAVEA</sequence>
<evidence type="ECO:0000256" key="5">
    <source>
        <dbReference type="ARBA" id="ARBA00023136"/>
    </source>
</evidence>
<dbReference type="PATRIC" id="fig|1349767.4.peg.2324"/>
<dbReference type="eggNOG" id="COG0697">
    <property type="taxonomic scope" value="Bacteria"/>
</dbReference>
<keyword evidence="3 6" id="KW-0812">Transmembrane</keyword>
<organism evidence="8 9">
    <name type="scientific">Janthinobacterium agaricidamnosum NBRC 102515 = DSM 9628</name>
    <dbReference type="NCBI Taxonomy" id="1349767"/>
    <lineage>
        <taxon>Bacteria</taxon>
        <taxon>Pseudomonadati</taxon>
        <taxon>Pseudomonadota</taxon>
        <taxon>Betaproteobacteria</taxon>
        <taxon>Burkholderiales</taxon>
        <taxon>Oxalobacteraceae</taxon>
        <taxon>Janthinobacterium</taxon>
    </lineage>
</organism>
<dbReference type="PANTHER" id="PTHR32322:SF2">
    <property type="entry name" value="EAMA DOMAIN-CONTAINING PROTEIN"/>
    <property type="match status" value="1"/>
</dbReference>
<name>W0V0X1_9BURK</name>
<dbReference type="HOGENOM" id="CLU_033863_5_3_4"/>
<evidence type="ECO:0000313" key="8">
    <source>
        <dbReference type="EMBL" id="CDG81270.1"/>
    </source>
</evidence>
<accession>W0V0X1</accession>
<dbReference type="EMBL" id="HG322949">
    <property type="protein sequence ID" value="CDG81270.1"/>
    <property type="molecule type" value="Genomic_DNA"/>
</dbReference>
<feature type="transmembrane region" description="Helical" evidence="6">
    <location>
        <begin position="235"/>
        <end position="255"/>
    </location>
</feature>
<gene>
    <name evidence="8" type="ORF">GJA_611</name>
</gene>
<dbReference type="KEGG" id="jag:GJA_611"/>